<evidence type="ECO:0000313" key="4">
    <source>
        <dbReference type="Proteomes" id="UP000005798"/>
    </source>
</evidence>
<accession>B0N2C3</accession>
<protein>
    <submittedName>
        <fullName evidence="3">RelA/SpoT domain protein</fullName>
    </submittedName>
</protein>
<name>B0N2C3_9FIRM</name>
<evidence type="ECO:0000313" key="3">
    <source>
        <dbReference type="EMBL" id="EDS19883.1"/>
    </source>
</evidence>
<dbReference type="SMART" id="SM00954">
    <property type="entry name" value="RelA_SpoT"/>
    <property type="match status" value="1"/>
</dbReference>
<dbReference type="PANTHER" id="PTHR47837">
    <property type="entry name" value="GTP PYROPHOSPHOKINASE YJBM"/>
    <property type="match status" value="1"/>
</dbReference>
<dbReference type="SUPFAM" id="SSF81301">
    <property type="entry name" value="Nucleotidyltransferase"/>
    <property type="match status" value="1"/>
</dbReference>
<dbReference type="GO" id="GO:0015970">
    <property type="term" value="P:guanosine tetraphosphate biosynthetic process"/>
    <property type="evidence" value="ECO:0007669"/>
    <property type="project" value="UniProtKB-UniPathway"/>
</dbReference>
<dbReference type="Proteomes" id="UP000005798">
    <property type="component" value="Unassembled WGS sequence"/>
</dbReference>
<gene>
    <name evidence="3" type="ORF">CLORAM_00759</name>
</gene>
<dbReference type="Pfam" id="PF04607">
    <property type="entry name" value="RelA_SpoT"/>
    <property type="match status" value="1"/>
</dbReference>
<reference evidence="3" key="2">
    <citation type="submission" date="2014-06" db="EMBL/GenBank/DDBJ databases">
        <title>Draft genome sequence of Clostridium ramosum(DSM 1402).</title>
        <authorList>
            <person name="Sudarsanam P."/>
            <person name="Ley R."/>
            <person name="Guruge J."/>
            <person name="Turnbaugh P.J."/>
            <person name="Mahowald M."/>
            <person name="Liep D."/>
            <person name="Gordon J."/>
        </authorList>
    </citation>
    <scope>NUCLEOTIDE SEQUENCE</scope>
    <source>
        <strain evidence="3">DSM 1402</strain>
    </source>
</reference>
<dbReference type="Gene3D" id="1.10.287.860">
    <property type="entry name" value="Nucleotidyltransferase"/>
    <property type="match status" value="1"/>
</dbReference>
<comment type="pathway">
    <text evidence="1">Purine metabolism; ppGpp biosynthesis; ppGpp from GTP: step 1/2.</text>
</comment>
<sequence length="244" mass="28324">MIKLYKKYLIKGYFMTNRIMQKEIVSDPFTALVPNTDITDTLQEFMALQQLYDAGIKEVRTKLEILDDEFKIKHDHNPIHHMEYRLKSVNSILGKLEKRGLEVSLDSIVTNLTDIAGVRVICNYVSDVYKIADLLIKQSDIKLIAKKDYIKHPKENGYRSLHLVVEVPIFLAEKVQPTTVEIQIRTIAMDFWASLEHHLRYKADNEVPDGVRDELIECAKTISNLDYKMQGIHEELNKPKKKVI</sequence>
<dbReference type="Gene3D" id="3.30.460.10">
    <property type="entry name" value="Beta Polymerase, domain 2"/>
    <property type="match status" value="1"/>
</dbReference>
<dbReference type="EMBL" id="ABFX02000003">
    <property type="protein sequence ID" value="EDS19883.1"/>
    <property type="molecule type" value="Genomic_DNA"/>
</dbReference>
<organism evidence="3 4">
    <name type="scientific">Thomasclavelia ramosa DSM 1402</name>
    <dbReference type="NCBI Taxonomy" id="445974"/>
    <lineage>
        <taxon>Bacteria</taxon>
        <taxon>Bacillati</taxon>
        <taxon>Bacillota</taxon>
        <taxon>Erysipelotrichia</taxon>
        <taxon>Erysipelotrichales</taxon>
        <taxon>Coprobacillaceae</taxon>
        <taxon>Thomasclavelia</taxon>
    </lineage>
</organism>
<dbReference type="PANTHER" id="PTHR47837:SF2">
    <property type="entry name" value="GTP PYROPHOSPHOKINASE YWAC"/>
    <property type="match status" value="1"/>
</dbReference>
<dbReference type="eggNOG" id="COG2357">
    <property type="taxonomic scope" value="Bacteria"/>
</dbReference>
<feature type="domain" description="RelA/SpoT" evidence="2">
    <location>
        <begin position="84"/>
        <end position="207"/>
    </location>
</feature>
<evidence type="ECO:0000256" key="1">
    <source>
        <dbReference type="ARBA" id="ARBA00004976"/>
    </source>
</evidence>
<dbReference type="UniPathway" id="UPA00908">
    <property type="reaction ID" value="UER00884"/>
</dbReference>
<dbReference type="HOGENOM" id="CLU_077095_0_0_9"/>
<dbReference type="InterPro" id="IPR043519">
    <property type="entry name" value="NT_sf"/>
</dbReference>
<dbReference type="CDD" id="cd05399">
    <property type="entry name" value="NT_Rel-Spo_like"/>
    <property type="match status" value="1"/>
</dbReference>
<evidence type="ECO:0000259" key="2">
    <source>
        <dbReference type="SMART" id="SM00954"/>
    </source>
</evidence>
<proteinExistence type="predicted"/>
<comment type="caution">
    <text evidence="3">The sequence shown here is derived from an EMBL/GenBank/DDBJ whole genome shotgun (WGS) entry which is preliminary data.</text>
</comment>
<reference evidence="3" key="1">
    <citation type="submission" date="2007-11" db="EMBL/GenBank/DDBJ databases">
        <authorList>
            <person name="Fulton L."/>
            <person name="Clifton S."/>
            <person name="Fulton B."/>
            <person name="Xu J."/>
            <person name="Minx P."/>
            <person name="Pepin K.H."/>
            <person name="Johnson M."/>
            <person name="Thiruvilangam P."/>
            <person name="Bhonagiri V."/>
            <person name="Nash W.E."/>
            <person name="Mardis E.R."/>
            <person name="Wilson R.K."/>
        </authorList>
    </citation>
    <scope>NUCLEOTIDE SEQUENCE [LARGE SCALE GENOMIC DNA]</scope>
    <source>
        <strain evidence="3">DSM 1402</strain>
    </source>
</reference>
<dbReference type="InterPro" id="IPR052366">
    <property type="entry name" value="GTP_Pyrophosphokinase"/>
</dbReference>
<keyword evidence="4" id="KW-1185">Reference proteome</keyword>
<dbReference type="InterPro" id="IPR007685">
    <property type="entry name" value="RelA_SpoT"/>
</dbReference>
<dbReference type="AlphaFoldDB" id="B0N2C3"/>